<keyword evidence="2" id="KW-0732">Signal</keyword>
<keyword evidence="1" id="KW-0175">Coiled coil</keyword>
<dbReference type="GeneID" id="110976687"/>
<gene>
    <name evidence="4" type="primary">LOC110976687</name>
</gene>
<dbReference type="KEGG" id="aplc:110976687"/>
<dbReference type="AlphaFoldDB" id="A0A8B7Y0P9"/>
<sequence length="334" mass="39177">MCLMNFLNGAVVLFVVTSSFVQASEQDCNEWRHYITNADRFRDELKEKLDILKDNLTALALELNDEHWHGVTSSRQDELQQQLQLPSTLPSEECNSRVNFECIQRFLLVGRRALDNISNQLKGRSHGIINFDYGTVQKTYRLIECYLAEPHWNNQDEAENPCSSTDYSRYLLPSHVSTQDLHYSSHHVLHNLSKNLRRVQHNLTTCINQLRKRDRVDWLKNELEKRTREILLDDDKQYVGLPDETPKRAWAPVGNVYVAVAEDQYKDNLAEAKRDRSALSGPARVADSDWDWGEQVFAPRERRYSKKDLRLVEQLLYSPLQERKKRIPSWMDYL</sequence>
<evidence type="ECO:0000256" key="1">
    <source>
        <dbReference type="SAM" id="Coils"/>
    </source>
</evidence>
<dbReference type="RefSeq" id="XP_022085870.1">
    <property type="nucleotide sequence ID" value="XM_022230178.1"/>
</dbReference>
<reference evidence="4" key="1">
    <citation type="submission" date="2025-08" db="UniProtKB">
        <authorList>
            <consortium name="RefSeq"/>
        </authorList>
    </citation>
    <scope>IDENTIFICATION</scope>
</reference>
<name>A0A8B7Y0P9_ACAPL</name>
<accession>A0A8B7Y0P9</accession>
<feature type="chain" id="PRO_5034465426" evidence="2">
    <location>
        <begin position="24"/>
        <end position="334"/>
    </location>
</feature>
<evidence type="ECO:0000313" key="3">
    <source>
        <dbReference type="Proteomes" id="UP000694845"/>
    </source>
</evidence>
<feature type="signal peptide" evidence="2">
    <location>
        <begin position="1"/>
        <end position="23"/>
    </location>
</feature>
<proteinExistence type="predicted"/>
<evidence type="ECO:0000313" key="4">
    <source>
        <dbReference type="RefSeq" id="XP_022085870.1"/>
    </source>
</evidence>
<protein>
    <submittedName>
        <fullName evidence="4">Uncharacterized protein LOC110976687</fullName>
    </submittedName>
</protein>
<organism evidence="3 4">
    <name type="scientific">Acanthaster planci</name>
    <name type="common">Crown-of-thorns starfish</name>
    <dbReference type="NCBI Taxonomy" id="133434"/>
    <lineage>
        <taxon>Eukaryota</taxon>
        <taxon>Metazoa</taxon>
        <taxon>Echinodermata</taxon>
        <taxon>Eleutherozoa</taxon>
        <taxon>Asterozoa</taxon>
        <taxon>Asteroidea</taxon>
        <taxon>Valvatacea</taxon>
        <taxon>Valvatida</taxon>
        <taxon>Acanthasteridae</taxon>
        <taxon>Acanthaster</taxon>
    </lineage>
</organism>
<dbReference type="Proteomes" id="UP000694845">
    <property type="component" value="Unplaced"/>
</dbReference>
<keyword evidence="3" id="KW-1185">Reference proteome</keyword>
<evidence type="ECO:0000256" key="2">
    <source>
        <dbReference type="SAM" id="SignalP"/>
    </source>
</evidence>
<feature type="coiled-coil region" evidence="1">
    <location>
        <begin position="35"/>
        <end position="62"/>
    </location>
</feature>